<comment type="caution">
    <text evidence="3">The sequence shown here is derived from an EMBL/GenBank/DDBJ whole genome shotgun (WGS) entry which is preliminary data.</text>
</comment>
<dbReference type="InterPro" id="IPR001543">
    <property type="entry name" value="FliN-like_C"/>
</dbReference>
<dbReference type="SUPFAM" id="SSF101801">
    <property type="entry name" value="Surface presentation of antigens (SPOA)"/>
    <property type="match status" value="1"/>
</dbReference>
<keyword evidence="3" id="KW-0966">Cell projection</keyword>
<organism evidence="3 4">
    <name type="scientific">Sulfitobacter aestuariivivens</name>
    <dbReference type="NCBI Taxonomy" id="2766981"/>
    <lineage>
        <taxon>Bacteria</taxon>
        <taxon>Pseudomonadati</taxon>
        <taxon>Pseudomonadota</taxon>
        <taxon>Alphaproteobacteria</taxon>
        <taxon>Rhodobacterales</taxon>
        <taxon>Roseobacteraceae</taxon>
        <taxon>Sulfitobacter</taxon>
    </lineage>
</organism>
<feature type="region of interest" description="Disordered" evidence="1">
    <location>
        <begin position="386"/>
        <end position="409"/>
    </location>
</feature>
<dbReference type="Proteomes" id="UP000635142">
    <property type="component" value="Unassembled WGS sequence"/>
</dbReference>
<gene>
    <name evidence="3" type="ORF">H9Q16_03105</name>
</gene>
<keyword evidence="3" id="KW-0969">Cilium</keyword>
<evidence type="ECO:0000313" key="4">
    <source>
        <dbReference type="Proteomes" id="UP000635142"/>
    </source>
</evidence>
<feature type="region of interest" description="Disordered" evidence="1">
    <location>
        <begin position="316"/>
        <end position="357"/>
    </location>
</feature>
<dbReference type="Gene3D" id="2.30.330.10">
    <property type="entry name" value="SpoA-like"/>
    <property type="match status" value="1"/>
</dbReference>
<protein>
    <submittedName>
        <fullName evidence="3">FliM/FliN family flagellar motor switch protein</fullName>
    </submittedName>
</protein>
<dbReference type="AlphaFoldDB" id="A0A927D0P2"/>
<dbReference type="InterPro" id="IPR036429">
    <property type="entry name" value="SpoA-like_sf"/>
</dbReference>
<evidence type="ECO:0000256" key="1">
    <source>
        <dbReference type="SAM" id="MobiDB-lite"/>
    </source>
</evidence>
<dbReference type="Pfam" id="PF01052">
    <property type="entry name" value="FliMN_C"/>
    <property type="match status" value="1"/>
</dbReference>
<keyword evidence="3" id="KW-0282">Flagellum</keyword>
<dbReference type="RefSeq" id="WP_191073897.1">
    <property type="nucleotide sequence ID" value="NZ_JACTAG010000001.1"/>
</dbReference>
<keyword evidence="4" id="KW-1185">Reference proteome</keyword>
<sequence>MPVREQVFAVDGMAPANQQHPGHRTGGAHPALRRKARAGLEERAARIVSLPKALRLTLARVADDLLDMAMAVIGIRREERTGDALEDLFDPSHLLMLLDGPQRRRAAIAFDPALVGGLIQQETMGRVAALQDSDSRAMTDTDGAICAPLIDALLARAAPMIELPDEQGLIDGYAFGARVNDPRLMVMALEASHYQVLHLTVDLAGGVRQGAIMLCLPEPEAGEEAAPIGAGADEKDVSAAAEPPLGKTVLSLSVVLNVALTRLRMPVRALQALEVGDVLDLETTAFDQCRVQTRGGRALSRGTLGQIDGVRALQLEHASSGVREPRRRKSDRGDLDLPDVAGDGTGTGAAKKIPEAGSVGADDAAPAAFLPALVDTDGAVAALDTLPDMSDLPGFEETEADTLPALEAG</sequence>
<dbReference type="PANTHER" id="PTHR30034">
    <property type="entry name" value="FLAGELLAR MOTOR SWITCH PROTEIN FLIM"/>
    <property type="match status" value="1"/>
</dbReference>
<evidence type="ECO:0000259" key="2">
    <source>
        <dbReference type="Pfam" id="PF01052"/>
    </source>
</evidence>
<reference evidence="3" key="1">
    <citation type="submission" date="2020-08" db="EMBL/GenBank/DDBJ databases">
        <title>Sulfitobacter aestuariivivens sp. nov., isolated from a tidal flat.</title>
        <authorList>
            <person name="Park S."/>
            <person name="Yoon J.-H."/>
        </authorList>
    </citation>
    <scope>NUCLEOTIDE SEQUENCE</scope>
    <source>
        <strain evidence="3">TSTF-M16</strain>
    </source>
</reference>
<evidence type="ECO:0000313" key="3">
    <source>
        <dbReference type="EMBL" id="MBD3662900.1"/>
    </source>
</evidence>
<dbReference type="GO" id="GO:0071978">
    <property type="term" value="P:bacterial-type flagellum-dependent swarming motility"/>
    <property type="evidence" value="ECO:0007669"/>
    <property type="project" value="TreeGrafter"/>
</dbReference>
<proteinExistence type="predicted"/>
<name>A0A927D0P2_9RHOB</name>
<accession>A0A927D0P2</accession>
<dbReference type="PANTHER" id="PTHR30034:SF6">
    <property type="entry name" value="YOP PROTEINS TRANSLOCATION PROTEIN Q"/>
    <property type="match status" value="1"/>
</dbReference>
<dbReference type="EMBL" id="JACTAG010000001">
    <property type="protein sequence ID" value="MBD3662900.1"/>
    <property type="molecule type" value="Genomic_DNA"/>
</dbReference>
<dbReference type="GO" id="GO:0050918">
    <property type="term" value="P:positive chemotaxis"/>
    <property type="evidence" value="ECO:0007669"/>
    <property type="project" value="TreeGrafter"/>
</dbReference>
<feature type="domain" description="Flagellar motor switch protein FliN-like C-terminal" evidence="2">
    <location>
        <begin position="249"/>
        <end position="317"/>
    </location>
</feature>